<evidence type="ECO:0000313" key="2">
    <source>
        <dbReference type="Proteomes" id="UP001366166"/>
    </source>
</evidence>
<dbReference type="KEGG" id="dmp:FAK_23170"/>
<name>A0AAU9EMX4_9BACT</name>
<evidence type="ECO:0008006" key="3">
    <source>
        <dbReference type="Google" id="ProtNLM"/>
    </source>
</evidence>
<proteinExistence type="predicted"/>
<dbReference type="EMBL" id="AP028679">
    <property type="protein sequence ID" value="BEQ15251.1"/>
    <property type="molecule type" value="Genomic_DNA"/>
</dbReference>
<keyword evidence="2" id="KW-1185">Reference proteome</keyword>
<dbReference type="AlphaFoldDB" id="A0AAU9EMX4"/>
<protein>
    <recommendedName>
        <fullName evidence="3">Zinc resistance-associated protein</fullName>
    </recommendedName>
</protein>
<gene>
    <name evidence="1" type="ORF">FAK_23170</name>
</gene>
<accession>A0AAU9EMX4</accession>
<evidence type="ECO:0000313" key="1">
    <source>
        <dbReference type="EMBL" id="BEQ15251.1"/>
    </source>
</evidence>
<dbReference type="Proteomes" id="UP001366166">
    <property type="component" value="Chromosome"/>
</dbReference>
<dbReference type="Pfam" id="PF13801">
    <property type="entry name" value="Metal_resist"/>
    <property type="match status" value="1"/>
</dbReference>
<dbReference type="Gene3D" id="1.20.120.1490">
    <property type="match status" value="1"/>
</dbReference>
<organism evidence="1 2">
    <name type="scientific">Desulfoferula mesophila</name>
    <dbReference type="NCBI Taxonomy" id="3058419"/>
    <lineage>
        <taxon>Bacteria</taxon>
        <taxon>Pseudomonadati</taxon>
        <taxon>Thermodesulfobacteriota</taxon>
        <taxon>Desulfarculia</taxon>
        <taxon>Desulfarculales</taxon>
        <taxon>Desulfarculaceae</taxon>
        <taxon>Desulfoferula</taxon>
    </lineage>
</organism>
<reference evidence="2" key="1">
    <citation type="journal article" date="2023" name="Arch. Microbiol.">
        <title>Desulfoferula mesophilus gen. nov. sp. nov., a mesophilic sulfate-reducing bacterium isolated from a brackish lake sediment.</title>
        <authorList>
            <person name="Watanabe T."/>
            <person name="Yabe T."/>
            <person name="Tsuji J.M."/>
            <person name="Fukui M."/>
        </authorList>
    </citation>
    <scope>NUCLEOTIDE SEQUENCE [LARGE SCALE GENOMIC DNA]</scope>
    <source>
        <strain evidence="2">12FAK</strain>
    </source>
</reference>
<dbReference type="InterPro" id="IPR025961">
    <property type="entry name" value="Metal_resist"/>
</dbReference>
<sequence length="114" mass="12244">MTKEQYEQFQAKRAAFLQETLPLRQTMAAKGIELRTLYAQPNADQATIQKLRGELIDMRSQLAKKANDAGLPGMGFGRGGYGRGGYGHGGYGMMGYGGGPGMMGSGYGPGTCWR</sequence>